<dbReference type="GO" id="GO:0046872">
    <property type="term" value="F:metal ion binding"/>
    <property type="evidence" value="ECO:0007669"/>
    <property type="project" value="UniProtKB-KW"/>
</dbReference>
<dbReference type="RefSeq" id="WP_058935942.1">
    <property type="nucleotide sequence ID" value="NZ_QUMT01000001.1"/>
</dbReference>
<evidence type="ECO:0000256" key="6">
    <source>
        <dbReference type="ARBA" id="ARBA00023134"/>
    </source>
</evidence>
<comment type="subcellular location">
    <subcellularLocation>
        <location evidence="8">Cytoplasm</location>
    </subcellularLocation>
</comment>
<name>A0A0U3LS74_9BURK</name>
<evidence type="ECO:0000313" key="9">
    <source>
        <dbReference type="EMBL" id="ALV07895.1"/>
    </source>
</evidence>
<evidence type="ECO:0000256" key="8">
    <source>
        <dbReference type="HAMAP-Rule" id="MF_00316"/>
    </source>
</evidence>
<comment type="subunit">
    <text evidence="8">Monomer.</text>
</comment>
<comment type="catalytic activity">
    <reaction evidence="8">
        <text>Mo-molybdopterin + GTP + H(+) = Mo-molybdopterin guanine dinucleotide + diphosphate</text>
        <dbReference type="Rhea" id="RHEA:34243"/>
        <dbReference type="ChEBI" id="CHEBI:15378"/>
        <dbReference type="ChEBI" id="CHEBI:33019"/>
        <dbReference type="ChEBI" id="CHEBI:37565"/>
        <dbReference type="ChEBI" id="CHEBI:71302"/>
        <dbReference type="ChEBI" id="CHEBI:71310"/>
        <dbReference type="EC" id="2.7.7.77"/>
    </reaction>
</comment>
<dbReference type="Pfam" id="PF12804">
    <property type="entry name" value="NTP_transf_3"/>
    <property type="match status" value="1"/>
</dbReference>
<feature type="binding site" evidence="8">
    <location>
        <position position="112"/>
    </location>
    <ligand>
        <name>Mg(2+)</name>
        <dbReference type="ChEBI" id="CHEBI:18420"/>
    </ligand>
</feature>
<keyword evidence="5 8" id="KW-0460">Magnesium</keyword>
<feature type="binding site" evidence="8">
    <location>
        <position position="68"/>
    </location>
    <ligand>
        <name>GTP</name>
        <dbReference type="ChEBI" id="CHEBI:37565"/>
    </ligand>
</feature>
<dbReference type="AlphaFoldDB" id="A0A0U3LS74"/>
<dbReference type="InterPro" id="IPR013482">
    <property type="entry name" value="Molybde_CF_guanTrfase"/>
</dbReference>
<keyword evidence="10" id="KW-1185">Reference proteome</keyword>
<dbReference type="Proteomes" id="UP000060699">
    <property type="component" value="Chromosome"/>
</dbReference>
<accession>A0A0U3LS74</accession>
<comment type="caution">
    <text evidence="8">Lacks conserved residue(s) required for the propagation of feature annotation.</text>
</comment>
<evidence type="ECO:0000256" key="5">
    <source>
        <dbReference type="ARBA" id="ARBA00022842"/>
    </source>
</evidence>
<keyword evidence="4 8" id="KW-0547">Nucleotide-binding</keyword>
<dbReference type="PANTHER" id="PTHR19136:SF81">
    <property type="entry name" value="MOLYBDENUM COFACTOR GUANYLYLTRANSFERASE"/>
    <property type="match status" value="1"/>
</dbReference>
<keyword evidence="7 8" id="KW-0501">Molybdenum cofactor biosynthesis</keyword>
<comment type="function">
    <text evidence="8">Transfers a GMP moiety from GTP to Mo-molybdopterin (Mo-MPT) cofactor (Moco or molybdenum cofactor) to form Mo-molybdopterin guanine dinucleotide (Mo-MGD) cofactor.</text>
</comment>
<dbReference type="PATRIC" id="fig|76731.3.peg.3523"/>
<dbReference type="Gene3D" id="3.90.550.10">
    <property type="entry name" value="Spore Coat Polysaccharide Biosynthesis Protein SpsA, Chain A"/>
    <property type="match status" value="1"/>
</dbReference>
<comment type="similarity">
    <text evidence="8">Belongs to the MobA family.</text>
</comment>
<dbReference type="KEGG" id="rdp:RD2015_3438"/>
<protein>
    <recommendedName>
        <fullName evidence="8">Molybdenum cofactor guanylyltransferase</fullName>
        <shortName evidence="8">MoCo guanylyltransferase</shortName>
        <ecNumber evidence="8">2.7.7.77</ecNumber>
    </recommendedName>
    <alternativeName>
        <fullName evidence="8">GTP:molybdopterin guanylyltransferase</fullName>
    </alternativeName>
    <alternativeName>
        <fullName evidence="8">Mo-MPT guanylyltransferase</fullName>
    </alternativeName>
    <alternativeName>
        <fullName evidence="8">Molybdopterin guanylyltransferase</fullName>
    </alternativeName>
    <alternativeName>
        <fullName evidence="8">Molybdopterin-guanine dinucleotide synthase</fullName>
        <shortName evidence="8">MGD synthase</shortName>
    </alternativeName>
</protein>
<dbReference type="OrthoDB" id="9788394at2"/>
<dbReference type="InterPro" id="IPR029044">
    <property type="entry name" value="Nucleotide-diphossugar_trans"/>
</dbReference>
<gene>
    <name evidence="8" type="primary">mobA</name>
    <name evidence="9" type="ORF">RD2015_3438</name>
</gene>
<dbReference type="EC" id="2.7.7.77" evidence="8"/>
<feature type="binding site" evidence="8">
    <location>
        <position position="21"/>
    </location>
    <ligand>
        <name>GTP</name>
        <dbReference type="ChEBI" id="CHEBI:37565"/>
    </ligand>
</feature>
<comment type="cofactor">
    <cofactor evidence="8">
        <name>Mg(2+)</name>
        <dbReference type="ChEBI" id="CHEBI:18420"/>
    </cofactor>
</comment>
<proteinExistence type="inferred from homology"/>
<feature type="binding site" evidence="8">
    <location>
        <begin position="8"/>
        <end position="10"/>
    </location>
    <ligand>
        <name>GTP</name>
        <dbReference type="ChEBI" id="CHEBI:37565"/>
    </ligand>
</feature>
<evidence type="ECO:0000256" key="7">
    <source>
        <dbReference type="ARBA" id="ARBA00023150"/>
    </source>
</evidence>
<evidence type="ECO:0000256" key="1">
    <source>
        <dbReference type="ARBA" id="ARBA00022490"/>
    </source>
</evidence>
<dbReference type="STRING" id="76731.RD2015_3438"/>
<dbReference type="GO" id="GO:0005525">
    <property type="term" value="F:GTP binding"/>
    <property type="evidence" value="ECO:0007669"/>
    <property type="project" value="UniProtKB-UniRule"/>
</dbReference>
<keyword evidence="3 8" id="KW-0479">Metal-binding</keyword>
<reference evidence="9 10" key="1">
    <citation type="submission" date="2015-12" db="EMBL/GenBank/DDBJ databases">
        <title>Complete genome of Roseateles depolymerans KCTC 42856.</title>
        <authorList>
            <person name="Kim K.M."/>
        </authorList>
    </citation>
    <scope>NUCLEOTIDE SEQUENCE [LARGE SCALE GENOMIC DNA]</scope>
    <source>
        <strain evidence="9 10">KCTC 42856</strain>
    </source>
</reference>
<evidence type="ECO:0000256" key="4">
    <source>
        <dbReference type="ARBA" id="ARBA00022741"/>
    </source>
</evidence>
<keyword evidence="2 8" id="KW-0808">Transferase</keyword>
<comment type="domain">
    <text evidence="8">The N-terminal domain determines nucleotide recognition and specific binding, while the C-terminal domain determines the specific binding to the target protein.</text>
</comment>
<organism evidence="9 10">
    <name type="scientific">Roseateles depolymerans</name>
    <dbReference type="NCBI Taxonomy" id="76731"/>
    <lineage>
        <taxon>Bacteria</taxon>
        <taxon>Pseudomonadati</taxon>
        <taxon>Pseudomonadota</taxon>
        <taxon>Betaproteobacteria</taxon>
        <taxon>Burkholderiales</taxon>
        <taxon>Sphaerotilaceae</taxon>
        <taxon>Roseateles</taxon>
    </lineage>
</organism>
<dbReference type="EMBL" id="CP013729">
    <property type="protein sequence ID" value="ALV07895.1"/>
    <property type="molecule type" value="Genomic_DNA"/>
</dbReference>
<feature type="binding site" evidence="8">
    <location>
        <position position="112"/>
    </location>
    <ligand>
        <name>GTP</name>
        <dbReference type="ChEBI" id="CHEBI:37565"/>
    </ligand>
</feature>
<dbReference type="SUPFAM" id="SSF53448">
    <property type="entry name" value="Nucleotide-diphospho-sugar transferases"/>
    <property type="match status" value="1"/>
</dbReference>
<dbReference type="GO" id="GO:0006777">
    <property type="term" value="P:Mo-molybdopterin cofactor biosynthetic process"/>
    <property type="evidence" value="ECO:0007669"/>
    <property type="project" value="UniProtKB-KW"/>
</dbReference>
<dbReference type="CDD" id="cd02503">
    <property type="entry name" value="MobA"/>
    <property type="match status" value="1"/>
</dbReference>
<dbReference type="GO" id="GO:0005737">
    <property type="term" value="C:cytoplasm"/>
    <property type="evidence" value="ECO:0007669"/>
    <property type="project" value="UniProtKB-SubCell"/>
</dbReference>
<keyword evidence="6 8" id="KW-0342">GTP-binding</keyword>
<dbReference type="GO" id="GO:0061603">
    <property type="term" value="F:molybdenum cofactor guanylyltransferase activity"/>
    <property type="evidence" value="ECO:0007669"/>
    <property type="project" value="UniProtKB-EC"/>
</dbReference>
<keyword evidence="1 8" id="KW-0963">Cytoplasm</keyword>
<sequence length="242" mass="25513">MRVTALVLCGGRGSRMGGVDKPLELFQGRPLVHHVLERIAPQVQGRVVISANRHQAVYERLGYPVLADSLSDFQGPLAGLLAGMTFLRTSQAHAGGTAAVGGDEWVLCVSGDSPWLPVDLLQRLAAALGVGSSAMLGSGAWGGHALSGSPASGGARDTSSDSAMAWGREAPGAPLRSQPLASLIHTRHLPALSDALARGERRVEAWLRTLPLAEVPFDRPQDDHAFANINDRSQLERPHPAP</sequence>
<dbReference type="PANTHER" id="PTHR19136">
    <property type="entry name" value="MOLYBDENUM COFACTOR GUANYLYLTRANSFERASE"/>
    <property type="match status" value="1"/>
</dbReference>
<evidence type="ECO:0000313" key="10">
    <source>
        <dbReference type="Proteomes" id="UP000060699"/>
    </source>
</evidence>
<evidence type="ECO:0000256" key="3">
    <source>
        <dbReference type="ARBA" id="ARBA00022723"/>
    </source>
</evidence>
<keyword evidence="9" id="KW-0548">Nucleotidyltransferase</keyword>
<dbReference type="HAMAP" id="MF_00316">
    <property type="entry name" value="MobA"/>
    <property type="match status" value="1"/>
</dbReference>
<dbReference type="InterPro" id="IPR025877">
    <property type="entry name" value="MobA-like_NTP_Trfase"/>
</dbReference>
<evidence type="ECO:0000256" key="2">
    <source>
        <dbReference type="ARBA" id="ARBA00022679"/>
    </source>
</evidence>